<evidence type="ECO:0000259" key="4">
    <source>
        <dbReference type="PROSITE" id="PS51192"/>
    </source>
</evidence>
<dbReference type="InterPro" id="IPR027417">
    <property type="entry name" value="P-loop_NTPase"/>
</dbReference>
<dbReference type="Proteomes" id="UP001597249">
    <property type="component" value="Unassembled WGS sequence"/>
</dbReference>
<keyword evidence="3" id="KW-0238">DNA-binding</keyword>
<dbReference type="GO" id="GO:0004386">
    <property type="term" value="F:helicase activity"/>
    <property type="evidence" value="ECO:0007669"/>
    <property type="project" value="UniProtKB-KW"/>
</dbReference>
<dbReference type="RefSeq" id="WP_125584810.1">
    <property type="nucleotide sequence ID" value="NZ_JBHTMO010000002.1"/>
</dbReference>
<dbReference type="SUPFAM" id="SSF52540">
    <property type="entry name" value="P-loop containing nucleoside triphosphate hydrolases"/>
    <property type="match status" value="1"/>
</dbReference>
<evidence type="ECO:0000256" key="1">
    <source>
        <dbReference type="ARBA" id="ARBA00022741"/>
    </source>
</evidence>
<comment type="caution">
    <text evidence="6">The sequence shown here is derived from an EMBL/GenBank/DDBJ whole genome shotgun (WGS) entry which is preliminary data.</text>
</comment>
<keyword evidence="7" id="KW-1185">Reference proteome</keyword>
<accession>A0ABW4B7D6</accession>
<gene>
    <name evidence="6" type="ORF">ACFQ3L_01425</name>
</gene>
<feature type="domain" description="Helicase C-terminal" evidence="5">
    <location>
        <begin position="280"/>
        <end position="419"/>
    </location>
</feature>
<name>A0ABW4B7D6_9LACO</name>
<feature type="domain" description="Helicase ATP-binding" evidence="4">
    <location>
        <begin position="101"/>
        <end position="251"/>
    </location>
</feature>
<evidence type="ECO:0000256" key="3">
    <source>
        <dbReference type="ARBA" id="ARBA00023125"/>
    </source>
</evidence>
<dbReference type="Gene3D" id="3.40.50.300">
    <property type="entry name" value="P-loop containing nucleotide triphosphate hydrolases"/>
    <property type="match status" value="2"/>
</dbReference>
<dbReference type="InterPro" id="IPR001650">
    <property type="entry name" value="Helicase_C-like"/>
</dbReference>
<sequence length="419" mass="45001">MIPTGMQLTDEEVQKVGIVASSLAQAACVAGIENGRCQRCQQRSLVALPDGRQYCSACLTMGRVTSRTKLYRFPSGPSEGGTLTWSGTLTGPQAAAAAAAIASVTAGRDHLLWAVTGAGKTEMLFPLIAHELGNRKRVAVATPRIDVVLELAPRLQAAFEGTPVAVLYGGAEWPAQPAALTVATTHQLLRYYRHFDLIIVDEVDAFPYSQTPMLAAAVAQANRGPTVYLSATPPKALQRAVRRHQIGVSYLTRRFHGFALPLPTLVVLPLKQVPKRLSPKLSRLLQAAVQGRQCLLFVPRIDWLAPLAAALNTQGLRVQTAHAEDPARVATVQAFRAGEFDVLITTTILERGVTIPRCSVLVLAADDRQFSASGLIQMAGRAGRSQASPNDPVWFVARHITKAMLSARHQIHALNAVGS</sequence>
<dbReference type="SMART" id="SM00490">
    <property type="entry name" value="HELICc"/>
    <property type="match status" value="1"/>
</dbReference>
<organism evidence="6 7">
    <name type="scientific">Lacticaseibacillus jixianensis</name>
    <dbReference type="NCBI Taxonomy" id="2486012"/>
    <lineage>
        <taxon>Bacteria</taxon>
        <taxon>Bacillati</taxon>
        <taxon>Bacillota</taxon>
        <taxon>Bacilli</taxon>
        <taxon>Lactobacillales</taxon>
        <taxon>Lactobacillaceae</taxon>
        <taxon>Lacticaseibacillus</taxon>
    </lineage>
</organism>
<dbReference type="EMBL" id="JBHTMO010000002">
    <property type="protein sequence ID" value="MFD1392251.1"/>
    <property type="molecule type" value="Genomic_DNA"/>
</dbReference>
<dbReference type="PROSITE" id="PS51194">
    <property type="entry name" value="HELICASE_CTER"/>
    <property type="match status" value="1"/>
</dbReference>
<reference evidence="7" key="1">
    <citation type="journal article" date="2019" name="Int. J. Syst. Evol. Microbiol.">
        <title>The Global Catalogue of Microorganisms (GCM) 10K type strain sequencing project: providing services to taxonomists for standard genome sequencing and annotation.</title>
        <authorList>
            <consortium name="The Broad Institute Genomics Platform"/>
            <consortium name="The Broad Institute Genome Sequencing Center for Infectious Disease"/>
            <person name="Wu L."/>
            <person name="Ma J."/>
        </authorList>
    </citation>
    <scope>NUCLEOTIDE SEQUENCE [LARGE SCALE GENOMIC DNA]</scope>
    <source>
        <strain evidence="7">CCM 8911</strain>
    </source>
</reference>
<keyword evidence="6" id="KW-0347">Helicase</keyword>
<dbReference type="Pfam" id="PF00271">
    <property type="entry name" value="Helicase_C"/>
    <property type="match status" value="1"/>
</dbReference>
<dbReference type="Pfam" id="PF00270">
    <property type="entry name" value="DEAD"/>
    <property type="match status" value="1"/>
</dbReference>
<evidence type="ECO:0000256" key="2">
    <source>
        <dbReference type="ARBA" id="ARBA00022840"/>
    </source>
</evidence>
<evidence type="ECO:0000259" key="5">
    <source>
        <dbReference type="PROSITE" id="PS51194"/>
    </source>
</evidence>
<protein>
    <submittedName>
        <fullName evidence="6">Helicase-related protein</fullName>
    </submittedName>
</protein>
<keyword evidence="6" id="KW-0378">Hydrolase</keyword>
<evidence type="ECO:0000313" key="6">
    <source>
        <dbReference type="EMBL" id="MFD1392251.1"/>
    </source>
</evidence>
<dbReference type="InterPro" id="IPR011545">
    <property type="entry name" value="DEAD/DEAH_box_helicase_dom"/>
</dbReference>
<proteinExistence type="predicted"/>
<dbReference type="PANTHER" id="PTHR30580:SF1">
    <property type="entry name" value="COMF OPERON PROTEIN 1"/>
    <property type="match status" value="1"/>
</dbReference>
<dbReference type="InterPro" id="IPR014001">
    <property type="entry name" value="Helicase_ATP-bd"/>
</dbReference>
<keyword evidence="2" id="KW-0067">ATP-binding</keyword>
<dbReference type="SMART" id="SM00487">
    <property type="entry name" value="DEXDc"/>
    <property type="match status" value="1"/>
</dbReference>
<dbReference type="PANTHER" id="PTHR30580">
    <property type="entry name" value="PRIMOSOMAL PROTEIN N"/>
    <property type="match status" value="1"/>
</dbReference>
<keyword evidence="1" id="KW-0547">Nucleotide-binding</keyword>
<dbReference type="PROSITE" id="PS51192">
    <property type="entry name" value="HELICASE_ATP_BIND_1"/>
    <property type="match status" value="1"/>
</dbReference>
<evidence type="ECO:0000313" key="7">
    <source>
        <dbReference type="Proteomes" id="UP001597249"/>
    </source>
</evidence>